<dbReference type="InterPro" id="IPR059106">
    <property type="entry name" value="WHD_MalT"/>
</dbReference>
<feature type="region of interest" description="Disordered" evidence="4">
    <location>
        <begin position="1"/>
        <end position="21"/>
    </location>
</feature>
<feature type="region of interest" description="Disordered" evidence="4">
    <location>
        <begin position="455"/>
        <end position="486"/>
    </location>
</feature>
<dbReference type="Gene3D" id="1.10.10.10">
    <property type="entry name" value="Winged helix-like DNA-binding domain superfamily/Winged helix DNA-binding domain"/>
    <property type="match status" value="1"/>
</dbReference>
<dbReference type="InterPro" id="IPR016032">
    <property type="entry name" value="Sig_transdc_resp-reg_C-effctor"/>
</dbReference>
<evidence type="ECO:0000256" key="1">
    <source>
        <dbReference type="ARBA" id="ARBA00023015"/>
    </source>
</evidence>
<keyword evidence="3" id="KW-0804">Transcription</keyword>
<dbReference type="CDD" id="cd06170">
    <property type="entry name" value="LuxR_C_like"/>
    <property type="match status" value="1"/>
</dbReference>
<feature type="region of interest" description="Disordered" evidence="4">
    <location>
        <begin position="672"/>
        <end position="706"/>
    </location>
</feature>
<feature type="domain" description="HTH luxR-type" evidence="5">
    <location>
        <begin position="898"/>
        <end position="963"/>
    </location>
</feature>
<dbReference type="EMBL" id="CP108133">
    <property type="protein sequence ID" value="WTP47708.1"/>
    <property type="molecule type" value="Genomic_DNA"/>
</dbReference>
<dbReference type="Gene3D" id="1.25.40.10">
    <property type="entry name" value="Tetratricopeptide repeat domain"/>
    <property type="match status" value="1"/>
</dbReference>
<evidence type="ECO:0000256" key="3">
    <source>
        <dbReference type="ARBA" id="ARBA00023163"/>
    </source>
</evidence>
<organism evidence="6 7">
    <name type="scientific">Streptomyces tauricus</name>
    <dbReference type="NCBI Taxonomy" id="68274"/>
    <lineage>
        <taxon>Bacteria</taxon>
        <taxon>Bacillati</taxon>
        <taxon>Actinomycetota</taxon>
        <taxon>Actinomycetes</taxon>
        <taxon>Kitasatosporales</taxon>
        <taxon>Streptomycetaceae</taxon>
        <taxon>Streptomyces</taxon>
        <taxon>Streptomyces aurantiacus group</taxon>
    </lineage>
</organism>
<reference evidence="6" key="1">
    <citation type="submission" date="2022-10" db="EMBL/GenBank/DDBJ databases">
        <title>The complete genomes of actinobacterial strains from the NBC collection.</title>
        <authorList>
            <person name="Joergensen T.S."/>
            <person name="Alvarez Arevalo M."/>
            <person name="Sterndorff E.B."/>
            <person name="Faurdal D."/>
            <person name="Vuksanovic O."/>
            <person name="Mourched A.-S."/>
            <person name="Charusanti P."/>
            <person name="Shaw S."/>
            <person name="Blin K."/>
            <person name="Weber T."/>
        </authorList>
    </citation>
    <scope>NUCLEOTIDE SEQUENCE</scope>
    <source>
        <strain evidence="6">NBC_00189</strain>
    </source>
</reference>
<keyword evidence="1" id="KW-0805">Transcription regulation</keyword>
<gene>
    <name evidence="6" type="ORF">OG288_04860</name>
</gene>
<dbReference type="PRINTS" id="PR00038">
    <property type="entry name" value="HTHLUXR"/>
</dbReference>
<dbReference type="PANTHER" id="PTHR44688">
    <property type="entry name" value="DNA-BINDING TRANSCRIPTIONAL ACTIVATOR DEVR_DOSR"/>
    <property type="match status" value="1"/>
</dbReference>
<evidence type="ECO:0000256" key="2">
    <source>
        <dbReference type="ARBA" id="ARBA00023125"/>
    </source>
</evidence>
<dbReference type="InterPro" id="IPR011990">
    <property type="entry name" value="TPR-like_helical_dom_sf"/>
</dbReference>
<dbReference type="RefSeq" id="WP_328936774.1">
    <property type="nucleotide sequence ID" value="NZ_CP108133.1"/>
</dbReference>
<feature type="region of interest" description="Disordered" evidence="4">
    <location>
        <begin position="612"/>
        <end position="648"/>
    </location>
</feature>
<name>A0ABZ1JBC0_9ACTN</name>
<dbReference type="Pfam" id="PF25873">
    <property type="entry name" value="WHD_MalT"/>
    <property type="match status" value="1"/>
</dbReference>
<keyword evidence="2" id="KW-0238">DNA-binding</keyword>
<evidence type="ECO:0000259" key="5">
    <source>
        <dbReference type="PROSITE" id="PS50043"/>
    </source>
</evidence>
<dbReference type="SUPFAM" id="SSF46894">
    <property type="entry name" value="C-terminal effector domain of the bipartite response regulators"/>
    <property type="match status" value="1"/>
</dbReference>
<dbReference type="InterPro" id="IPR036388">
    <property type="entry name" value="WH-like_DNA-bd_sf"/>
</dbReference>
<dbReference type="Proteomes" id="UP001432166">
    <property type="component" value="Chromosome"/>
</dbReference>
<evidence type="ECO:0000256" key="4">
    <source>
        <dbReference type="SAM" id="MobiDB-lite"/>
    </source>
</evidence>
<evidence type="ECO:0000313" key="6">
    <source>
        <dbReference type="EMBL" id="WTP47708.1"/>
    </source>
</evidence>
<dbReference type="SMART" id="SM00421">
    <property type="entry name" value="HTH_LUXR"/>
    <property type="match status" value="1"/>
</dbReference>
<dbReference type="PANTHER" id="PTHR44688:SF16">
    <property type="entry name" value="DNA-BINDING TRANSCRIPTIONAL ACTIVATOR DEVR_DOSR"/>
    <property type="match status" value="1"/>
</dbReference>
<protein>
    <submittedName>
        <fullName evidence="6">LuxR C-terminal-related transcriptional regulator</fullName>
    </submittedName>
</protein>
<proteinExistence type="predicted"/>
<sequence length="965" mass="102654">MAGFEESDSAPTAPHADPRGDPFLRTRFAIPARPAMFLRRDRLVRHLDRSCPTPLTMVNGAAGAGKTLLVADWATGRTEPLAWLTTEATDQQPAMFWAYFLQALRASGMPLSAELSCPAEAAGATDAGRVDHPLLARLAAELSARDLPVTVVLDQYDRVTDQVIAEQLEFVLHHAGAGLRLILVTRTEPLLPLHRYRAAGDMTEIRDAELAFTPQEAAVLLETHGLRVPLHVASALVDRTRGWAAGLRLCALAAKESPNPERYLKEFEADRSTVADFLLAEVLKRQTPETQDLLLKVSVLDGFSPALANALTERADAEPLLAGLCRENAFVEDLGHSRYRLHPLFGEILRAHLRMRSPGLEPALHRRAAAWLRSSGSLAETLGHGVAAGDWDFTAGALVDDLAIGELFTGPRSDDLAALFAPMGPEATSPAADLVRAARELSRSDLEHGLTHLGRARRSLEGLEGSDGLGESEGDGRPPDEAPGPAAARLSCELLEALAARLTGSPGRAEMAARAAEGLREEIPAHLLDRHPEVTALLLTHLGSTRLWAGRFEDARAALSTVTESPGTAVTAAAREECLGRLALIDYLDGWLCRAEHKALEATTTAATMATAAAGTEGPRPAQPPDAAHPTGRALPPGAAHPSGLAQAPPSGMARLVLAAVAVERGELSHAQALLDTTDGPDGRGGRAGRGGRRGRGGSEGDPLDPVTEASRVIVAARLLLARGKPSAALAAVESAVRADVVSPWAQGHAALIASAAHLAEGRPETAVKLLQAVPDVQAACVVGAARAQLAAGRPDEAIDLLDRVRPEGRTGPAVTVRATLVRAEAAARTGDAAASRGLVAQALREARRERLRRPFLEVGAWIRPSLDTAPLRVLAAGWLVPGAQRPVEAPRSEDRPPPMVVEELSGRERDVLQRLARTMSTEEIAADLYVSVNTVKTHLKSVYRKLAVNRRNEAVRRARELHLL</sequence>
<keyword evidence="7" id="KW-1185">Reference proteome</keyword>
<dbReference type="PROSITE" id="PS50043">
    <property type="entry name" value="HTH_LUXR_2"/>
    <property type="match status" value="1"/>
</dbReference>
<dbReference type="Pfam" id="PF00196">
    <property type="entry name" value="GerE"/>
    <property type="match status" value="1"/>
</dbReference>
<dbReference type="Pfam" id="PF14559">
    <property type="entry name" value="TPR_19"/>
    <property type="match status" value="1"/>
</dbReference>
<accession>A0ABZ1JBC0</accession>
<dbReference type="InterPro" id="IPR000792">
    <property type="entry name" value="Tscrpt_reg_LuxR_C"/>
</dbReference>
<evidence type="ECO:0000313" key="7">
    <source>
        <dbReference type="Proteomes" id="UP001432166"/>
    </source>
</evidence>